<dbReference type="GO" id="GO:0046872">
    <property type="term" value="F:metal ion binding"/>
    <property type="evidence" value="ECO:0007669"/>
    <property type="project" value="UniProtKB-KW"/>
</dbReference>
<dbReference type="HOGENOM" id="CLU_028458_3_4_11"/>
<evidence type="ECO:0000256" key="1">
    <source>
        <dbReference type="ARBA" id="ARBA00010211"/>
    </source>
</evidence>
<evidence type="ECO:0000256" key="2">
    <source>
        <dbReference type="ARBA" id="ARBA00022723"/>
    </source>
</evidence>
<name>C7MF47_BRAFD</name>
<keyword evidence="5" id="KW-1185">Reference proteome</keyword>
<keyword evidence="2" id="KW-0479">Metal-binding</keyword>
<dbReference type="InterPro" id="IPR036663">
    <property type="entry name" value="Fumarylacetoacetase_C_sf"/>
</dbReference>
<dbReference type="InterPro" id="IPR051121">
    <property type="entry name" value="FAH"/>
</dbReference>
<comment type="similarity">
    <text evidence="1">Belongs to the FAH family.</text>
</comment>
<dbReference type="EMBL" id="CP001643">
    <property type="protein sequence ID" value="ACU83947.1"/>
    <property type="molecule type" value="Genomic_DNA"/>
</dbReference>
<organism evidence="4 5">
    <name type="scientific">Brachybacterium faecium (strain ATCC 43885 / DSM 4810 / JCM 11609 / LMG 19847 / NBRC 14762 / NCIMB 9860 / 6-10)</name>
    <dbReference type="NCBI Taxonomy" id="446465"/>
    <lineage>
        <taxon>Bacteria</taxon>
        <taxon>Bacillati</taxon>
        <taxon>Actinomycetota</taxon>
        <taxon>Actinomycetes</taxon>
        <taxon>Micrococcales</taxon>
        <taxon>Dermabacteraceae</taxon>
        <taxon>Brachybacterium</taxon>
    </lineage>
</organism>
<feature type="domain" description="Fumarylacetoacetase-like C-terminal" evidence="3">
    <location>
        <begin position="77"/>
        <end position="281"/>
    </location>
</feature>
<dbReference type="Gene3D" id="3.90.850.10">
    <property type="entry name" value="Fumarylacetoacetase-like, C-terminal domain"/>
    <property type="match status" value="1"/>
</dbReference>
<dbReference type="SUPFAM" id="SSF56529">
    <property type="entry name" value="FAH"/>
    <property type="match status" value="1"/>
</dbReference>
<dbReference type="GO" id="GO:0044281">
    <property type="term" value="P:small molecule metabolic process"/>
    <property type="evidence" value="ECO:0007669"/>
    <property type="project" value="UniProtKB-ARBA"/>
</dbReference>
<dbReference type="Pfam" id="PF01557">
    <property type="entry name" value="FAA_hydrolase"/>
    <property type="match status" value="1"/>
</dbReference>
<dbReference type="AlphaFoldDB" id="C7MF47"/>
<dbReference type="InterPro" id="IPR011234">
    <property type="entry name" value="Fumarylacetoacetase-like_C"/>
</dbReference>
<dbReference type="eggNOG" id="COG0179">
    <property type="taxonomic scope" value="Bacteria"/>
</dbReference>
<reference evidence="4 5" key="1">
    <citation type="journal article" date="2009" name="Stand. Genomic Sci.">
        <title>Complete genome sequence of Brachybacterium faecium type strain (Schefferle 6-10).</title>
        <authorList>
            <person name="Lapidus A."/>
            <person name="Pukall R."/>
            <person name="Labuttii K."/>
            <person name="Copeland A."/>
            <person name="Del Rio T.G."/>
            <person name="Nolan M."/>
            <person name="Chen F."/>
            <person name="Lucas S."/>
            <person name="Tice H."/>
            <person name="Cheng J.F."/>
            <person name="Bruce D."/>
            <person name="Goodwin L."/>
            <person name="Pitluck S."/>
            <person name="Rohde M."/>
            <person name="Goker M."/>
            <person name="Pati A."/>
            <person name="Ivanova N."/>
            <person name="Mavrommatis K."/>
            <person name="Chen A."/>
            <person name="Palaniappan K."/>
            <person name="D'haeseleer P."/>
            <person name="Chain P."/>
            <person name="Bristow J."/>
            <person name="Eisen J.A."/>
            <person name="Markowitz V."/>
            <person name="Hugenholtz P."/>
            <person name="Kyrpides N.C."/>
            <person name="Klenk H.P."/>
        </authorList>
    </citation>
    <scope>NUCLEOTIDE SEQUENCE [LARGE SCALE GENOMIC DNA]</scope>
    <source>
        <strain evidence="5">ATCC 43885 / DSM 4810 / JCM 11609 / LMG 19847 / NBRC 14762 / NCIMB 9860 / 6-10</strain>
    </source>
</reference>
<dbReference type="KEGG" id="bfa:Bfae_00630"/>
<evidence type="ECO:0000313" key="5">
    <source>
        <dbReference type="Proteomes" id="UP000001919"/>
    </source>
</evidence>
<evidence type="ECO:0000313" key="4">
    <source>
        <dbReference type="EMBL" id="ACU83947.1"/>
    </source>
</evidence>
<sequence>MSVELRRLGPVGQEKPAVVCEGVTYRLDPVTAEIDGDFLAASGIARTRAALGAGELAVWEGAEHERIGAPIARPTAVLCIGQNYAAHAAESGAEPPEVPILFHKHPNTVVGPHDDVEIPPGAQKVDWEVELGVVIGTEAAYLRDERAALDVIAGYVTSHDLSERDYQLVDSGGQWSKGKNARGFNPLGPALVPADEVDPQALRLFSAVNGEPRQDSTTADMIFTVAQIVHHLSQYMVLSPGDLLNTGTPQGVALSGRFPYLEAGDVAEIGIEALGSQRTTFVPAPAGQQRETR</sequence>
<gene>
    <name evidence="4" type="ordered locus">Bfae_00630</name>
</gene>
<accession>C7MF47</accession>
<dbReference type="GO" id="GO:0003824">
    <property type="term" value="F:catalytic activity"/>
    <property type="evidence" value="ECO:0007669"/>
    <property type="project" value="InterPro"/>
</dbReference>
<dbReference type="OrthoDB" id="9805307at2"/>
<proteinExistence type="inferred from homology"/>
<dbReference type="PANTHER" id="PTHR42796:SF4">
    <property type="entry name" value="FUMARYLACETOACETATE HYDROLASE DOMAIN-CONTAINING PROTEIN 2A"/>
    <property type="match status" value="1"/>
</dbReference>
<protein>
    <submittedName>
        <fullName evidence="4">2-keto-4-pentenoate hydratase/2-oxohepta-3-ene-1,7-dioic acid hydratase</fullName>
    </submittedName>
</protein>
<dbReference type="Proteomes" id="UP000001919">
    <property type="component" value="Chromosome"/>
</dbReference>
<evidence type="ECO:0000259" key="3">
    <source>
        <dbReference type="Pfam" id="PF01557"/>
    </source>
</evidence>
<dbReference type="STRING" id="446465.Bfae_00630"/>
<dbReference type="PATRIC" id="fig|446465.5.peg.61"/>
<dbReference type="PANTHER" id="PTHR42796">
    <property type="entry name" value="FUMARYLACETOACETATE HYDROLASE DOMAIN-CONTAINING PROTEIN 2A-RELATED"/>
    <property type="match status" value="1"/>
</dbReference>